<feature type="transmembrane region" description="Helical" evidence="8">
    <location>
        <begin position="971"/>
        <end position="990"/>
    </location>
</feature>
<comment type="subcellular location">
    <subcellularLocation>
        <location evidence="1">Cell membrane</location>
        <topology evidence="1">Multi-pass membrane protein</topology>
    </subcellularLocation>
</comment>
<evidence type="ECO:0000256" key="7">
    <source>
        <dbReference type="ARBA" id="ARBA00023136"/>
    </source>
</evidence>
<dbReference type="SUPFAM" id="SSF82866">
    <property type="entry name" value="Multidrug efflux transporter AcrB transmembrane domain"/>
    <property type="match status" value="2"/>
</dbReference>
<name>A0ABU1ANS5_9BACT</name>
<gene>
    <name evidence="9" type="ORF">QEH59_12560</name>
</gene>
<dbReference type="PANTHER" id="PTHR32063">
    <property type="match status" value="1"/>
</dbReference>
<dbReference type="RefSeq" id="WP_308985719.1">
    <property type="nucleotide sequence ID" value="NZ_JARXIC010000021.1"/>
</dbReference>
<dbReference type="PRINTS" id="PR00702">
    <property type="entry name" value="ACRIFLAVINRP"/>
</dbReference>
<evidence type="ECO:0000256" key="1">
    <source>
        <dbReference type="ARBA" id="ARBA00004651"/>
    </source>
</evidence>
<dbReference type="Gene3D" id="3.30.2090.10">
    <property type="entry name" value="Multidrug efflux transporter AcrB TolC docking domain, DN and DC subdomains"/>
    <property type="match status" value="2"/>
</dbReference>
<feature type="transmembrane region" description="Helical" evidence="8">
    <location>
        <begin position="389"/>
        <end position="410"/>
    </location>
</feature>
<evidence type="ECO:0000256" key="6">
    <source>
        <dbReference type="ARBA" id="ARBA00022989"/>
    </source>
</evidence>
<accession>A0ABU1ANS5</accession>
<organism evidence="9 10">
    <name type="scientific">Thalassobacterium sedimentorum</name>
    <dbReference type="NCBI Taxonomy" id="3041258"/>
    <lineage>
        <taxon>Bacteria</taxon>
        <taxon>Pseudomonadati</taxon>
        <taxon>Verrucomicrobiota</taxon>
        <taxon>Opitutia</taxon>
        <taxon>Puniceicoccales</taxon>
        <taxon>Coraliomargaritaceae</taxon>
        <taxon>Thalassobacterium</taxon>
    </lineage>
</organism>
<dbReference type="InterPro" id="IPR004763">
    <property type="entry name" value="CusA-like"/>
</dbReference>
<dbReference type="Gene3D" id="3.30.70.1440">
    <property type="entry name" value="Multidrug efflux transporter AcrB pore domain"/>
    <property type="match status" value="1"/>
</dbReference>
<evidence type="ECO:0000256" key="4">
    <source>
        <dbReference type="ARBA" id="ARBA00022475"/>
    </source>
</evidence>
<keyword evidence="4" id="KW-1003">Cell membrane</keyword>
<evidence type="ECO:0000256" key="2">
    <source>
        <dbReference type="ARBA" id="ARBA00010942"/>
    </source>
</evidence>
<feature type="transmembrane region" description="Helical" evidence="8">
    <location>
        <begin position="899"/>
        <end position="919"/>
    </location>
</feature>
<dbReference type="Gene3D" id="1.20.1640.10">
    <property type="entry name" value="Multidrug efflux transporter AcrB transmembrane domain"/>
    <property type="match status" value="2"/>
</dbReference>
<keyword evidence="7 8" id="KW-0472">Membrane</keyword>
<dbReference type="Gene3D" id="3.30.70.1320">
    <property type="entry name" value="Multidrug efflux transporter AcrB pore domain like"/>
    <property type="match status" value="1"/>
</dbReference>
<dbReference type="EMBL" id="JARXIC010000021">
    <property type="protein sequence ID" value="MDQ8195263.1"/>
    <property type="molecule type" value="Genomic_DNA"/>
</dbReference>
<dbReference type="SUPFAM" id="SSF82714">
    <property type="entry name" value="Multidrug efflux transporter AcrB TolC docking domain, DN and DC subdomains"/>
    <property type="match status" value="2"/>
</dbReference>
<keyword evidence="10" id="KW-1185">Reference proteome</keyword>
<feature type="transmembrane region" description="Helical" evidence="8">
    <location>
        <begin position="12"/>
        <end position="30"/>
    </location>
</feature>
<feature type="transmembrane region" description="Helical" evidence="8">
    <location>
        <begin position="925"/>
        <end position="950"/>
    </location>
</feature>
<feature type="transmembrane region" description="Helical" evidence="8">
    <location>
        <begin position="337"/>
        <end position="356"/>
    </location>
</feature>
<feature type="transmembrane region" description="Helical" evidence="8">
    <location>
        <begin position="536"/>
        <end position="554"/>
    </location>
</feature>
<evidence type="ECO:0000256" key="3">
    <source>
        <dbReference type="ARBA" id="ARBA00022448"/>
    </source>
</evidence>
<reference evidence="9 10" key="1">
    <citation type="submission" date="2023-04" db="EMBL/GenBank/DDBJ databases">
        <title>A novel bacteria isolated from coastal sediment.</title>
        <authorList>
            <person name="Liu X.-J."/>
            <person name="Du Z.-J."/>
        </authorList>
    </citation>
    <scope>NUCLEOTIDE SEQUENCE [LARGE SCALE GENOMIC DNA]</scope>
    <source>
        <strain evidence="9 10">SDUM461004</strain>
    </source>
</reference>
<proteinExistence type="inferred from homology"/>
<evidence type="ECO:0000256" key="8">
    <source>
        <dbReference type="SAM" id="Phobius"/>
    </source>
</evidence>
<evidence type="ECO:0000256" key="5">
    <source>
        <dbReference type="ARBA" id="ARBA00022692"/>
    </source>
</evidence>
<comment type="caution">
    <text evidence="9">The sequence shown here is derived from an EMBL/GenBank/DDBJ whole genome shotgun (WGS) entry which is preliminary data.</text>
</comment>
<comment type="similarity">
    <text evidence="2">Belongs to the resistance-nodulation-cell division (RND) (TC 2.A.6) family.</text>
</comment>
<dbReference type="Pfam" id="PF00873">
    <property type="entry name" value="ACR_tran"/>
    <property type="match status" value="1"/>
</dbReference>
<feature type="transmembrane region" description="Helical" evidence="8">
    <location>
        <begin position="469"/>
        <end position="495"/>
    </location>
</feature>
<dbReference type="SUPFAM" id="SSF82693">
    <property type="entry name" value="Multidrug efflux transporter AcrB pore domain, PN1, PN2, PC1 and PC2 subdomains"/>
    <property type="match status" value="3"/>
</dbReference>
<keyword evidence="5 8" id="KW-0812">Transmembrane</keyword>
<feature type="transmembrane region" description="Helical" evidence="8">
    <location>
        <begin position="363"/>
        <end position="383"/>
    </location>
</feature>
<keyword evidence="6 8" id="KW-1133">Transmembrane helix</keyword>
<dbReference type="NCBIfam" id="TIGR00914">
    <property type="entry name" value="2A0601"/>
    <property type="match status" value="1"/>
</dbReference>
<dbReference type="InterPro" id="IPR027463">
    <property type="entry name" value="AcrB_DN_DC_subdom"/>
</dbReference>
<feature type="transmembrane region" description="Helical" evidence="8">
    <location>
        <begin position="873"/>
        <end position="892"/>
    </location>
</feature>
<dbReference type="PANTHER" id="PTHR32063:SF24">
    <property type="entry name" value="CATION EFFLUX SYSTEM (ACRB_ACRD_ACRF FAMILY)"/>
    <property type="match status" value="1"/>
</dbReference>
<sequence length="1036" mass="111861">MKRLVELALHSRLLVIVLGLLMMAAGFWGYKKLPVDAFPDVSPNLVQVFTVTDGLAPEEIEKYVTFPVESSMNGLPGVENIRSVSNFGLSVVNVYFEDGMDIYFCRQLVGERLTEARESIPDGFGEPAMGPISTGMGLVLFYYLEDTTGQYSLTELRSIQDWIIKFNLQNVPGVTEVLGIGGFEKQFHVEVEPLALERYGFTVNEVIERIEDNNLNIGAQFIENNNEEYVVRSVGLATSLEDIRSILMGSSDGIPITVGDVAAVKEGRAIRRGLQTKDGVAEVVSGQVIKLFGANASTVIQSVEDKIEQINQSLPEGVNIVPYYEQKTLVESAVNTVTSALAQGIVLVALVLIIFMGGWRPTIVVATALPFSVLFATLGMYYFGISANLMSLGGLAIAIGMLVDGAIVVVENVDQHLREASPRESKMGIVARACGEVARPVGFAVAIVILVFLPLFTLTGVEGKTFRPLAYAIALAMSGALIYALIVGPTLAYFLMRAPKKKNTEGEDSAKSGESLIVRVLQAPYRPLVTLLVKQRWIAVVGAVALLAAGVWIFPKLGTEFTPSLNEGTIVVKLKMAPSISIDTSKQMTQAIERRILEVPEVTKVVTRIGRGEVGAHADPINAAELYLSMTLPEEWREPFDQEAMVEVIREAIGKPPGVVVNYTQPIEMSVDELLEGVQAELAVKLFGEDLDLLLVKANEIAATLGEVEGARDVQVDQVTGSPQLLIRINRGAAARYNLNVGDIQRVIQAGIGGKEAGLIFEGIRRYEILVRYPESYRGSVGAISETIIRSPDGSLVPLDEVATIEELVGPRQITRERSQRFIAIQCNVTGRDIGSFVAEAEKAIASEVDLPAGYLTTWGGSYKLQQEANKRFAVVIPITLLLILLMIYAALDSLKNSMLILLNIPLALVGGIAALWLAGENLSVPATVGFIALFGIALGNGLVLITYTNQLMREGLDVGKASVEAACRRLRPVLMTAITTGLGLLPLLLATGTGSEVQRPLALVVTGGLVSSTLLTLLVVPALYKWFAINPNKEA</sequence>
<protein>
    <submittedName>
        <fullName evidence="9">CusA/CzcA family heavy metal efflux RND transporter</fullName>
    </submittedName>
</protein>
<feature type="transmembrane region" description="Helical" evidence="8">
    <location>
        <begin position="437"/>
        <end position="457"/>
    </location>
</feature>
<dbReference type="InterPro" id="IPR001036">
    <property type="entry name" value="Acrflvin-R"/>
</dbReference>
<evidence type="ECO:0000313" key="9">
    <source>
        <dbReference type="EMBL" id="MDQ8195263.1"/>
    </source>
</evidence>
<dbReference type="Proteomes" id="UP001243717">
    <property type="component" value="Unassembled WGS sequence"/>
</dbReference>
<keyword evidence="3" id="KW-0813">Transport</keyword>
<dbReference type="Gene3D" id="3.30.70.1430">
    <property type="entry name" value="Multidrug efflux transporter AcrB pore domain"/>
    <property type="match status" value="2"/>
</dbReference>
<evidence type="ECO:0000313" key="10">
    <source>
        <dbReference type="Proteomes" id="UP001243717"/>
    </source>
</evidence>
<feature type="transmembrane region" description="Helical" evidence="8">
    <location>
        <begin position="1002"/>
        <end position="1025"/>
    </location>
</feature>